<dbReference type="OrthoDB" id="564699at2"/>
<protein>
    <recommendedName>
        <fullName evidence="3">DUF2793 domain-containing protein</fullName>
    </recommendedName>
</protein>
<name>A0A1X7A3W4_9RHOB</name>
<keyword evidence="2" id="KW-1185">Reference proteome</keyword>
<dbReference type="RefSeq" id="WP_085828253.1">
    <property type="nucleotide sequence ID" value="NZ_FWFJ01000044.1"/>
</dbReference>
<proteinExistence type="predicted"/>
<reference evidence="2" key="1">
    <citation type="submission" date="2017-03" db="EMBL/GenBank/DDBJ databases">
        <authorList>
            <person name="Rodrigo-Torres L."/>
            <person name="Arahal R.D."/>
            <person name="Lucena T."/>
        </authorList>
    </citation>
    <scope>NUCLEOTIDE SEQUENCE [LARGE SCALE GENOMIC DNA]</scope>
    <source>
        <strain evidence="2">CECT 8370</strain>
    </source>
</reference>
<gene>
    <name evidence="1" type="ORF">ROG8370_03312</name>
</gene>
<dbReference type="EMBL" id="FWFJ01000044">
    <property type="protein sequence ID" value="SLN69920.1"/>
    <property type="molecule type" value="Genomic_DNA"/>
</dbReference>
<dbReference type="InterPro" id="IPR021251">
    <property type="entry name" value="DUF2793"/>
</dbReference>
<evidence type="ECO:0008006" key="3">
    <source>
        <dbReference type="Google" id="ProtNLM"/>
    </source>
</evidence>
<dbReference type="Proteomes" id="UP000194012">
    <property type="component" value="Unassembled WGS sequence"/>
</dbReference>
<dbReference type="AlphaFoldDB" id="A0A1X7A3W4"/>
<evidence type="ECO:0000313" key="2">
    <source>
        <dbReference type="Proteomes" id="UP000194012"/>
    </source>
</evidence>
<sequence>MTDTSLRLNLPYIQPAQAQKHVTHNEALMRLDALVQTVVQDHQLQTPPAAPAGGGCYVVAPGGTGAWAGQDNALTLFDGAGWVFLSPQAGWSAYCVASNEALRFDGQDWAPAADLTNLPQLGIAAQADDTNRLSLSSAASLFNHAGAGHQLKLNKAQPSDTASLLYQTGFSGRAEMGLAGDDAWSLKTSSDGTDWREVLRADPVGQTLTLAPAGQPRMTLSDTDATLNVPLGGSAVQADVLDTTAGTLMATGAFGLGVPLQLTGPAPLQDRDLKPGLYTYMANSLLGGPESDAHAHTLVVQQTTFDGRRSYISLRTTGTSAARAWFGSQSSPNSAIYWTRLIDENQISGTVTQNGGTPTGAIIEKGSNANGNYTRWADGTQICSVSDLSGSASMVAGQTVSGYWTYPAAFVTFPNVTISPRTLGTQTGAQLTAEQLRIGHGHGPNGAFWAVHCRNASISNVRIDATAIGRWY</sequence>
<organism evidence="1 2">
    <name type="scientific">Roseovarius gaetbuli</name>
    <dbReference type="NCBI Taxonomy" id="1356575"/>
    <lineage>
        <taxon>Bacteria</taxon>
        <taxon>Pseudomonadati</taxon>
        <taxon>Pseudomonadota</taxon>
        <taxon>Alphaproteobacteria</taxon>
        <taxon>Rhodobacterales</taxon>
        <taxon>Roseobacteraceae</taxon>
        <taxon>Roseovarius</taxon>
    </lineage>
</organism>
<dbReference type="Pfam" id="PF10983">
    <property type="entry name" value="DUF2793"/>
    <property type="match status" value="1"/>
</dbReference>
<accession>A0A1X7A3W4</accession>
<evidence type="ECO:0000313" key="1">
    <source>
        <dbReference type="EMBL" id="SLN69920.1"/>
    </source>
</evidence>